<dbReference type="OrthoDB" id="281574at2"/>
<dbReference type="AlphaFoldDB" id="A0A5C5WZ36"/>
<name>A0A5C5WZ36_9BACT</name>
<evidence type="ECO:0000313" key="1">
    <source>
        <dbReference type="EMBL" id="TWT55175.1"/>
    </source>
</evidence>
<proteinExistence type="predicted"/>
<sequence length="440" mass="48736">MLSSDFSDIPNPFAFTATESQILGRRQPARSALRNAVKYLVLVAMCFAALLAVRHLSGHYLLSRLTDDFQTQPPHVQQARLVQIQAFGKTGIPHLVDALAAKDYETARVAFELLKSSQTRWPTLGQSSALQRHAIMVKAIDRVAVHMPDDRTGWGTALIQQSVMESVDQADDEKRSLYASANDVLKKLALSNRSGPSILNEGPINDGQPRRLIVRATPLPVEQFEETGTWSTWPPEPEAMLKATMDQQIASNERSAAEAIAAEQATSEPSIYRSGSSSSSLRAVPAEESIVLKSIDDAYDSNDVQSVTHLVDTPMESASTHSVMTWLLSEHEQLRSQAHLELLARGLSESQIEMAKSAVNPDVSVRLDFVHRVIRHPDVDPRPWLKLMTEDESREVLAEVISVLGTMPDQESAGFLRTLMVRHSSDPKIVARIRSVLERR</sequence>
<evidence type="ECO:0000313" key="2">
    <source>
        <dbReference type="Proteomes" id="UP000316598"/>
    </source>
</evidence>
<comment type="caution">
    <text evidence="1">The sequence shown here is derived from an EMBL/GenBank/DDBJ whole genome shotgun (WGS) entry which is preliminary data.</text>
</comment>
<gene>
    <name evidence="1" type="ORF">Pla22_28300</name>
</gene>
<dbReference type="Proteomes" id="UP000316598">
    <property type="component" value="Unassembled WGS sequence"/>
</dbReference>
<dbReference type="EMBL" id="SJPI01000001">
    <property type="protein sequence ID" value="TWT55175.1"/>
    <property type="molecule type" value="Genomic_DNA"/>
</dbReference>
<reference evidence="1 2" key="1">
    <citation type="submission" date="2019-02" db="EMBL/GenBank/DDBJ databases">
        <title>Deep-cultivation of Planctomycetes and their phenomic and genomic characterization uncovers novel biology.</title>
        <authorList>
            <person name="Wiegand S."/>
            <person name="Jogler M."/>
            <person name="Boedeker C."/>
            <person name="Pinto D."/>
            <person name="Vollmers J."/>
            <person name="Rivas-Marin E."/>
            <person name="Kohn T."/>
            <person name="Peeters S.H."/>
            <person name="Heuer A."/>
            <person name="Rast P."/>
            <person name="Oberbeckmann S."/>
            <person name="Bunk B."/>
            <person name="Jeske O."/>
            <person name="Meyerdierks A."/>
            <person name="Storesund J.E."/>
            <person name="Kallscheuer N."/>
            <person name="Luecker S."/>
            <person name="Lage O.M."/>
            <person name="Pohl T."/>
            <person name="Merkel B.J."/>
            <person name="Hornburger P."/>
            <person name="Mueller R.-W."/>
            <person name="Bruemmer F."/>
            <person name="Labrenz M."/>
            <person name="Spormann A.M."/>
            <person name="Op Den Camp H."/>
            <person name="Overmann J."/>
            <person name="Amann R."/>
            <person name="Jetten M.S.M."/>
            <person name="Mascher T."/>
            <person name="Medema M.H."/>
            <person name="Devos D.P."/>
            <person name="Kaster A.-K."/>
            <person name="Ovreas L."/>
            <person name="Rohde M."/>
            <person name="Galperin M.Y."/>
            <person name="Jogler C."/>
        </authorList>
    </citation>
    <scope>NUCLEOTIDE SEQUENCE [LARGE SCALE GENOMIC DNA]</scope>
    <source>
        <strain evidence="1 2">Pla22</strain>
    </source>
</reference>
<protein>
    <submittedName>
        <fullName evidence="1">Uncharacterized protein</fullName>
    </submittedName>
</protein>
<accession>A0A5C5WZ36</accession>
<keyword evidence="2" id="KW-1185">Reference proteome</keyword>
<organism evidence="1 2">
    <name type="scientific">Rubripirellula amarantea</name>
    <dbReference type="NCBI Taxonomy" id="2527999"/>
    <lineage>
        <taxon>Bacteria</taxon>
        <taxon>Pseudomonadati</taxon>
        <taxon>Planctomycetota</taxon>
        <taxon>Planctomycetia</taxon>
        <taxon>Pirellulales</taxon>
        <taxon>Pirellulaceae</taxon>
        <taxon>Rubripirellula</taxon>
    </lineage>
</organism>